<dbReference type="AlphaFoldDB" id="A0A4C1WH31"/>
<organism evidence="1 2">
    <name type="scientific">Eumeta variegata</name>
    <name type="common">Bagworm moth</name>
    <name type="synonym">Eumeta japonica</name>
    <dbReference type="NCBI Taxonomy" id="151549"/>
    <lineage>
        <taxon>Eukaryota</taxon>
        <taxon>Metazoa</taxon>
        <taxon>Ecdysozoa</taxon>
        <taxon>Arthropoda</taxon>
        <taxon>Hexapoda</taxon>
        <taxon>Insecta</taxon>
        <taxon>Pterygota</taxon>
        <taxon>Neoptera</taxon>
        <taxon>Endopterygota</taxon>
        <taxon>Lepidoptera</taxon>
        <taxon>Glossata</taxon>
        <taxon>Ditrysia</taxon>
        <taxon>Tineoidea</taxon>
        <taxon>Psychidae</taxon>
        <taxon>Oiketicinae</taxon>
        <taxon>Eumeta</taxon>
    </lineage>
</organism>
<evidence type="ECO:0000313" key="2">
    <source>
        <dbReference type="Proteomes" id="UP000299102"/>
    </source>
</evidence>
<sequence>MEVREFVDEWRCVRICGRDRSGAPAHRIAARRPGRSRGIVADSFAAYVTIGAYHYHYYASPFPCDLFPPKMKGGGSPPPRRKRLISVLLVLAAGGRTLDKDKTSEGGGRGPRRHPHAYRTALLYYCVAAPLVPRPCCIRMERDRRTYP</sequence>
<evidence type="ECO:0000313" key="1">
    <source>
        <dbReference type="EMBL" id="GBP50170.1"/>
    </source>
</evidence>
<gene>
    <name evidence="1" type="ORF">EVAR_42851_1</name>
</gene>
<accession>A0A4C1WH31</accession>
<comment type="caution">
    <text evidence="1">The sequence shown here is derived from an EMBL/GenBank/DDBJ whole genome shotgun (WGS) entry which is preliminary data.</text>
</comment>
<reference evidence="1 2" key="1">
    <citation type="journal article" date="2019" name="Commun. Biol.">
        <title>The bagworm genome reveals a unique fibroin gene that provides high tensile strength.</title>
        <authorList>
            <person name="Kono N."/>
            <person name="Nakamura H."/>
            <person name="Ohtoshi R."/>
            <person name="Tomita M."/>
            <person name="Numata K."/>
            <person name="Arakawa K."/>
        </authorList>
    </citation>
    <scope>NUCLEOTIDE SEQUENCE [LARGE SCALE GENOMIC DNA]</scope>
</reference>
<name>A0A4C1WH31_EUMVA</name>
<dbReference type="Proteomes" id="UP000299102">
    <property type="component" value="Unassembled WGS sequence"/>
</dbReference>
<protein>
    <submittedName>
        <fullName evidence="1">Uncharacterized protein</fullName>
    </submittedName>
</protein>
<dbReference type="EMBL" id="BGZK01000559">
    <property type="protein sequence ID" value="GBP50170.1"/>
    <property type="molecule type" value="Genomic_DNA"/>
</dbReference>
<keyword evidence="2" id="KW-1185">Reference proteome</keyword>
<proteinExistence type="predicted"/>